<accession>A0A0B7N2V1</accession>
<reference evidence="1 2" key="1">
    <citation type="submission" date="2014-09" db="EMBL/GenBank/DDBJ databases">
        <authorList>
            <person name="Ellenberger Sabrina"/>
        </authorList>
    </citation>
    <scope>NUCLEOTIDE SEQUENCE [LARGE SCALE GENOMIC DNA]</scope>
    <source>
        <strain evidence="1 2">CBS 412.66</strain>
    </source>
</reference>
<dbReference type="Proteomes" id="UP000054107">
    <property type="component" value="Unassembled WGS sequence"/>
</dbReference>
<protein>
    <submittedName>
        <fullName evidence="1">Uncharacterized protein</fullName>
    </submittedName>
</protein>
<dbReference type="EMBL" id="LN722188">
    <property type="protein sequence ID" value="CEP09743.1"/>
    <property type="molecule type" value="Genomic_DNA"/>
</dbReference>
<organism evidence="1 2">
    <name type="scientific">Parasitella parasitica</name>
    <dbReference type="NCBI Taxonomy" id="35722"/>
    <lineage>
        <taxon>Eukaryota</taxon>
        <taxon>Fungi</taxon>
        <taxon>Fungi incertae sedis</taxon>
        <taxon>Mucoromycota</taxon>
        <taxon>Mucoromycotina</taxon>
        <taxon>Mucoromycetes</taxon>
        <taxon>Mucorales</taxon>
        <taxon>Mucorineae</taxon>
        <taxon>Mucoraceae</taxon>
        <taxon>Parasitella</taxon>
    </lineage>
</organism>
<dbReference type="OrthoDB" id="2294560at2759"/>
<keyword evidence="2" id="KW-1185">Reference proteome</keyword>
<evidence type="ECO:0000313" key="2">
    <source>
        <dbReference type="Proteomes" id="UP000054107"/>
    </source>
</evidence>
<gene>
    <name evidence="1" type="primary">PARPA_03294.1 scaffold 7241</name>
</gene>
<evidence type="ECO:0000313" key="1">
    <source>
        <dbReference type="EMBL" id="CEP09743.1"/>
    </source>
</evidence>
<name>A0A0B7N2V1_9FUNG</name>
<dbReference type="AlphaFoldDB" id="A0A0B7N2V1"/>
<proteinExistence type="predicted"/>
<sequence>MPDMSTNLDIDVRVSVSTHFLKRTRAMALLGRRFDFKAPRLRFSGITTGKSVDQLNKVLFEVLLDELPDDTLTLYGTSLQCEGPKQTGERC</sequence>